<reference evidence="8 9" key="1">
    <citation type="submission" date="2018-05" db="EMBL/GenBank/DDBJ databases">
        <title>Whole genome sequencing for identification of molecular markers to develop diagnostic detection tools for the regulated plant pathogen Lachnellula willkommii.</title>
        <authorList>
            <person name="Giroux E."/>
            <person name="Bilodeau G."/>
        </authorList>
    </citation>
    <scope>NUCLEOTIDE SEQUENCE [LARGE SCALE GENOMIC DNA]</scope>
    <source>
        <strain evidence="8 9">CBS 203.66</strain>
    </source>
</reference>
<dbReference type="InterPro" id="IPR055497">
    <property type="entry name" value="DUF7069"/>
</dbReference>
<dbReference type="Gene3D" id="3.40.50.1820">
    <property type="entry name" value="alpha/beta hydrolase"/>
    <property type="match status" value="1"/>
</dbReference>
<gene>
    <name evidence="8" type="primary">HET-E1_4</name>
    <name evidence="8" type="ORF">LARI1_G002587</name>
</gene>
<feature type="domain" description="DUF7069" evidence="6">
    <location>
        <begin position="598"/>
        <end position="650"/>
    </location>
</feature>
<dbReference type="Pfam" id="PF23239">
    <property type="entry name" value="DUF7069"/>
    <property type="match status" value="1"/>
</dbReference>
<evidence type="ECO:0000256" key="1">
    <source>
        <dbReference type="ARBA" id="ARBA00007920"/>
    </source>
</evidence>
<comment type="caution">
    <text evidence="8">The sequence shown here is derived from an EMBL/GenBank/DDBJ whole genome shotgun (WGS) entry which is preliminary data.</text>
</comment>
<dbReference type="InterPro" id="IPR054471">
    <property type="entry name" value="GPIID_WHD"/>
</dbReference>
<evidence type="ECO:0000256" key="3">
    <source>
        <dbReference type="SAM" id="MobiDB-lite"/>
    </source>
</evidence>
<feature type="region of interest" description="Disordered" evidence="3">
    <location>
        <begin position="1"/>
        <end position="31"/>
    </location>
</feature>
<dbReference type="InterPro" id="IPR027417">
    <property type="entry name" value="P-loop_NTPase"/>
</dbReference>
<evidence type="ECO:0000256" key="2">
    <source>
        <dbReference type="ARBA" id="ARBA00022737"/>
    </source>
</evidence>
<comment type="similarity">
    <text evidence="1">Belongs to the putative lipase ROG1 family.</text>
</comment>
<evidence type="ECO:0000259" key="4">
    <source>
        <dbReference type="Pfam" id="PF05057"/>
    </source>
</evidence>
<proteinExistence type="inferred from homology"/>
<accession>A0A8T9BM32</accession>
<evidence type="ECO:0000313" key="8">
    <source>
        <dbReference type="EMBL" id="TVY19242.1"/>
    </source>
</evidence>
<keyword evidence="2" id="KW-0677">Repeat</keyword>
<dbReference type="InterPro" id="IPR056884">
    <property type="entry name" value="NPHP3-like_N"/>
</dbReference>
<evidence type="ECO:0000313" key="9">
    <source>
        <dbReference type="Proteomes" id="UP000469559"/>
    </source>
</evidence>
<dbReference type="EMBL" id="QGMF01000119">
    <property type="protein sequence ID" value="TVY19242.1"/>
    <property type="molecule type" value="Genomic_DNA"/>
</dbReference>
<dbReference type="Pfam" id="PF05057">
    <property type="entry name" value="DUF676"/>
    <property type="match status" value="1"/>
</dbReference>
<dbReference type="InterPro" id="IPR029058">
    <property type="entry name" value="AB_hydrolase_fold"/>
</dbReference>
<keyword evidence="9" id="KW-1185">Reference proteome</keyword>
<dbReference type="OrthoDB" id="20872at2759"/>
<feature type="domain" description="Nephrocystin 3-like N-terminal" evidence="7">
    <location>
        <begin position="399"/>
        <end position="567"/>
    </location>
</feature>
<feature type="domain" description="GPI inositol-deacylase winged helix" evidence="5">
    <location>
        <begin position="680"/>
        <end position="764"/>
    </location>
</feature>
<dbReference type="InterPro" id="IPR007751">
    <property type="entry name" value="DUF676_lipase-like"/>
</dbReference>
<evidence type="ECO:0000259" key="5">
    <source>
        <dbReference type="Pfam" id="PF22939"/>
    </source>
</evidence>
<dbReference type="Proteomes" id="UP000469559">
    <property type="component" value="Unassembled WGS sequence"/>
</dbReference>
<sequence length="876" mass="98976">MSRIVGKVFGRSGKDNAKEARKTEPQTTTARERIAPEATSSVALQEQKLDLYSTVGYEGIKVVAEPTDAELDIVFVHGLTGNRDTTWTHKNGVFWPQLLAEDIKAVRIMTFGYDANPVKLWGAVNGSNLRNHGKALASAVSDLRREFRQRPLLFIAHSLGGLVCEQALLYCREGAEPNLKKLFQSTRGVIFMGTPHAGSHLADWGYRLAKFLNVIRGTNSALLDPLRQKSNFLRAVQEQFQQLLLQPDVDIKIHCFFEEKDVLGVGRIVPEHSAVLNQYPNHGIAANHMDMTKFSGDNDSEYAKVLGRLRDNIDLINSPNPSKRIKLSEVPGAAEYEIGANQRVSNTGSGIGMIGQQNVQGGFHMHASNQTDPGNKCHQLFRTSEYEQYKDRNPDPVEGTCKWFLQHSNYTRWKNHPMSSLLWVSADPGYGKSVLSKLLVDKELQTAQSPTTCFFFFKDDNEKQKTATNALCAILHQLFSQKPELLKYAIEIYDQNGCDLIKDVNVLWRLLAASADPHAGEIICVLDALDECRKSEFRILIRNLCLFYDQCSRSSDHTSLKFLVTSRPLEYIENEFSDITHELPTIRLPGEEDTDQIRSEIDLVIQYELGKIQRKHHLGPETIRILQDKLTNVEHRTYLWLKLVIELLDSSQSITRQGRDKIFGTIPPTVNAAYTAILNRSTDKKQAWKLLNIVCAAVEPLSVNELSIAMLIRESDRSYTDLEIYSTEFSKRWIRNLCGLFVSVIDGRVYLLHQTAKEFLLEPDNSLQSTPNIIFDGKWTHSISIPGSNFVLAQSCMWYLHLDELDGRVCTPDQEAVNNLKSQFPFLAYSAYNWGNHYQATLIPEENNLHNIAFQLSDVSAGRGKAMERLSKKCIA</sequence>
<dbReference type="Pfam" id="PF22939">
    <property type="entry name" value="WHD_GPIID"/>
    <property type="match status" value="1"/>
</dbReference>
<evidence type="ECO:0000259" key="6">
    <source>
        <dbReference type="Pfam" id="PF23239"/>
    </source>
</evidence>
<evidence type="ECO:0000259" key="7">
    <source>
        <dbReference type="Pfam" id="PF24883"/>
    </source>
</evidence>
<dbReference type="SUPFAM" id="SSF53474">
    <property type="entry name" value="alpha/beta-Hydrolases"/>
    <property type="match status" value="1"/>
</dbReference>
<organism evidence="8 9">
    <name type="scientific">Lachnellula arida</name>
    <dbReference type="NCBI Taxonomy" id="1316785"/>
    <lineage>
        <taxon>Eukaryota</taxon>
        <taxon>Fungi</taxon>
        <taxon>Dikarya</taxon>
        <taxon>Ascomycota</taxon>
        <taxon>Pezizomycotina</taxon>
        <taxon>Leotiomycetes</taxon>
        <taxon>Helotiales</taxon>
        <taxon>Lachnaceae</taxon>
        <taxon>Lachnellula</taxon>
    </lineage>
</organism>
<name>A0A8T9BM32_9HELO</name>
<dbReference type="PANTHER" id="PTHR10039">
    <property type="entry name" value="AMELOGENIN"/>
    <property type="match status" value="1"/>
</dbReference>
<dbReference type="Gene3D" id="3.40.50.300">
    <property type="entry name" value="P-loop containing nucleotide triphosphate hydrolases"/>
    <property type="match status" value="1"/>
</dbReference>
<protein>
    <submittedName>
        <fullName evidence="8">Vegetative incompatibility protein HET-E-1</fullName>
    </submittedName>
</protein>
<dbReference type="Pfam" id="PF24883">
    <property type="entry name" value="NPHP3_N"/>
    <property type="match status" value="1"/>
</dbReference>
<dbReference type="AlphaFoldDB" id="A0A8T9BM32"/>
<feature type="domain" description="DUF676" evidence="4">
    <location>
        <begin position="73"/>
        <end position="200"/>
    </location>
</feature>
<feature type="compositionally biased region" description="Basic and acidic residues" evidence="3">
    <location>
        <begin position="12"/>
        <end position="31"/>
    </location>
</feature>